<sequence>MADAAPTIPSLKGSFINAQTNILSRPLVPSRIWRRNNNASSTPIPSRVLDDVLFNLNQTIQLHQRRITNLYTRDADEKVKKWKESESSIGRELDLAADDAIEELPSSRPIESDLGRYQEKAKQYEGIVLRLTQLSEERKEIRLRVEKLRRIRDAVQRLSATDESNIQDNLVTRNGPVEKEQERMRVLLARVTSRVANLPEQPASDRPQSITSSTVDLGEMTRWRKRKIDSFLADPRVFPP</sequence>
<accession>A0A014N6E2</accession>
<protein>
    <submittedName>
        <fullName evidence="1">Kinetochore complex Sim4 subunit Fta4</fullName>
    </submittedName>
</protein>
<evidence type="ECO:0000313" key="2">
    <source>
        <dbReference type="Proteomes" id="UP000030151"/>
    </source>
</evidence>
<dbReference type="GO" id="GO:0031511">
    <property type="term" value="C:Mis6-Sim4 complex"/>
    <property type="evidence" value="ECO:0007669"/>
    <property type="project" value="InterPro"/>
</dbReference>
<dbReference type="Proteomes" id="UP000030151">
    <property type="component" value="Unassembled WGS sequence"/>
</dbReference>
<dbReference type="InterPro" id="IPR025207">
    <property type="entry name" value="Sim4_Fta4"/>
</dbReference>
<dbReference type="PANTHER" id="PTHR42040">
    <property type="entry name" value="INNER KINETOCHORE SUBUNIT FTA4"/>
    <property type="match status" value="1"/>
</dbReference>
<dbReference type="EMBL" id="JELW01000089">
    <property type="protein sequence ID" value="EXU95273.1"/>
    <property type="molecule type" value="Genomic_DNA"/>
</dbReference>
<gene>
    <name evidence="1" type="ORF">X797_011641</name>
</gene>
<dbReference type="Pfam" id="PF13093">
    <property type="entry name" value="FTA4"/>
    <property type="match status" value="1"/>
</dbReference>
<dbReference type="AlphaFoldDB" id="A0A014N6E2"/>
<evidence type="ECO:0000313" key="1">
    <source>
        <dbReference type="EMBL" id="EXU95273.1"/>
    </source>
</evidence>
<comment type="caution">
    <text evidence="1">The sequence shown here is derived from an EMBL/GenBank/DDBJ whole genome shotgun (WGS) entry which is preliminary data.</text>
</comment>
<reference evidence="1 2" key="1">
    <citation type="submission" date="2014-02" db="EMBL/GenBank/DDBJ databases">
        <title>The genome sequence of the entomopathogenic fungus Metarhizium robertsii ARSEF 2575.</title>
        <authorList>
            <person name="Giuliano Garisto Donzelli B."/>
            <person name="Roe B.A."/>
            <person name="Macmil S.L."/>
            <person name="Krasnoff S.B."/>
            <person name="Gibson D.M."/>
        </authorList>
    </citation>
    <scope>NUCLEOTIDE SEQUENCE [LARGE SCALE GENOMIC DNA]</scope>
    <source>
        <strain evidence="1 2">ARSEF 2575</strain>
    </source>
</reference>
<name>A0A014N6E2_9HYPO</name>
<proteinExistence type="predicted"/>
<dbReference type="HOGENOM" id="CLU_058478_0_0_1"/>
<organism evidence="1 2">
    <name type="scientific">Metarhizium robertsii</name>
    <dbReference type="NCBI Taxonomy" id="568076"/>
    <lineage>
        <taxon>Eukaryota</taxon>
        <taxon>Fungi</taxon>
        <taxon>Dikarya</taxon>
        <taxon>Ascomycota</taxon>
        <taxon>Pezizomycotina</taxon>
        <taxon>Sordariomycetes</taxon>
        <taxon>Hypocreomycetidae</taxon>
        <taxon>Hypocreales</taxon>
        <taxon>Clavicipitaceae</taxon>
        <taxon>Metarhizium</taxon>
    </lineage>
</organism>
<dbReference type="PANTHER" id="PTHR42040:SF1">
    <property type="entry name" value="INNER KINETOCHORE SUBUNIT FTA4"/>
    <property type="match status" value="1"/>
</dbReference>